<reference evidence="1 2" key="1">
    <citation type="submission" date="2014-12" db="EMBL/GenBank/DDBJ databases">
        <title>Genome assembly of Enhygromyxa salina DSM 15201.</title>
        <authorList>
            <person name="Sharma G."/>
            <person name="Subramanian S."/>
        </authorList>
    </citation>
    <scope>NUCLEOTIDE SEQUENCE [LARGE SCALE GENOMIC DNA]</scope>
    <source>
        <strain evidence="1 2">DSM 15201</strain>
    </source>
</reference>
<accession>A0A0C2D3R3</accession>
<protein>
    <recommendedName>
        <fullName evidence="3">Sulfotransferase domain protein</fullName>
    </recommendedName>
</protein>
<dbReference type="AlphaFoldDB" id="A0A0C2D3R3"/>
<dbReference type="PANTHER" id="PTHR36451">
    <property type="entry name" value="PAPS-DEPENDENT SULFOTRANSFERASE STF3"/>
    <property type="match status" value="1"/>
</dbReference>
<dbReference type="PANTHER" id="PTHR36451:SF1">
    <property type="entry name" value="OMEGA-HYDROXY-BETA-DIHYDROMENAQUINONE-9 SULFOTRANSFERASE STF3"/>
    <property type="match status" value="1"/>
</dbReference>
<dbReference type="EMBL" id="JMCC02000066">
    <property type="protein sequence ID" value="KIG14737.1"/>
    <property type="molecule type" value="Genomic_DNA"/>
</dbReference>
<comment type="caution">
    <text evidence="1">The sequence shown here is derived from an EMBL/GenBank/DDBJ whole genome shotgun (WGS) entry which is preliminary data.</text>
</comment>
<dbReference type="InterPro" id="IPR052736">
    <property type="entry name" value="Stf3_sulfotransferase"/>
</dbReference>
<dbReference type="Proteomes" id="UP000031599">
    <property type="component" value="Unassembled WGS sequence"/>
</dbReference>
<evidence type="ECO:0000313" key="1">
    <source>
        <dbReference type="EMBL" id="KIG14737.1"/>
    </source>
</evidence>
<dbReference type="RefSeq" id="WP_052552920.1">
    <property type="nucleotide sequence ID" value="NZ_JMCC02000066.1"/>
</dbReference>
<dbReference type="Gene3D" id="3.40.50.300">
    <property type="entry name" value="P-loop containing nucleotide triphosphate hydrolases"/>
    <property type="match status" value="1"/>
</dbReference>
<proteinExistence type="predicted"/>
<evidence type="ECO:0008006" key="3">
    <source>
        <dbReference type="Google" id="ProtNLM"/>
    </source>
</evidence>
<dbReference type="InterPro" id="IPR027417">
    <property type="entry name" value="P-loop_NTPase"/>
</dbReference>
<evidence type="ECO:0000313" key="2">
    <source>
        <dbReference type="Proteomes" id="UP000031599"/>
    </source>
</evidence>
<dbReference type="Pfam" id="PF13469">
    <property type="entry name" value="Sulfotransfer_3"/>
    <property type="match status" value="1"/>
</dbReference>
<gene>
    <name evidence="1" type="ORF">DB30_06323</name>
</gene>
<sequence>MARPPHETSRDYANPYRPLAVRLFNALGRVKPFDLDDLVAAATRSAGHERFASDAFREPLARLIESLHSTAKLSPIGRFMTAQHIAGGLATNLRAGELFTRHGALQDLELARPVMVCGLARSGTTLLQRMLAQLPGARAIPAWEAYDPIPARGQEPGGDPLADPRVKRQRAADKFLRWLSPDLFAVHPMDALAPEEEVLILANLFQSGVPESTYDVSDYAAWLEQQDPTPAYAWLADCMRVLQWQRPGDFWVLKSPHHLEWLDVVFNVFPDVTVIQTHRDPVQTVPSFCSLVAHGWGIMSDAIDPHVVGRHWDRKIDRMLTRALATRDARDGAGFVDVDYRDLLGDPLAVMARVCEAVGLPWDDSIRAKLQVWLANNRQHEHGLHRYAAEDFGLSAEGLASRYGRYRERFDLA</sequence>
<dbReference type="SUPFAM" id="SSF52540">
    <property type="entry name" value="P-loop containing nucleoside triphosphate hydrolases"/>
    <property type="match status" value="1"/>
</dbReference>
<name>A0A0C2D3R3_9BACT</name>
<organism evidence="1 2">
    <name type="scientific">Enhygromyxa salina</name>
    <dbReference type="NCBI Taxonomy" id="215803"/>
    <lineage>
        <taxon>Bacteria</taxon>
        <taxon>Pseudomonadati</taxon>
        <taxon>Myxococcota</taxon>
        <taxon>Polyangia</taxon>
        <taxon>Nannocystales</taxon>
        <taxon>Nannocystaceae</taxon>
        <taxon>Enhygromyxa</taxon>
    </lineage>
</organism>